<dbReference type="EMBL" id="LXQA010300998">
    <property type="protein sequence ID" value="MCI42150.1"/>
    <property type="molecule type" value="Genomic_DNA"/>
</dbReference>
<feature type="non-terminal residue" evidence="1">
    <location>
        <position position="105"/>
    </location>
</feature>
<dbReference type="PANTHER" id="PTHR34452:SF7">
    <property type="entry name" value="MYOSIN HEAVY CHAIN-RELATED PROTEIN"/>
    <property type="match status" value="1"/>
</dbReference>
<dbReference type="Proteomes" id="UP000265520">
    <property type="component" value="Unassembled WGS sequence"/>
</dbReference>
<comment type="caution">
    <text evidence="1">The sequence shown here is derived from an EMBL/GenBank/DDBJ whole genome shotgun (WGS) entry which is preliminary data.</text>
</comment>
<dbReference type="PANTHER" id="PTHR34452">
    <property type="entry name" value="MYOSIN HEAVY CHAIN-RELATED PROTEIN"/>
    <property type="match status" value="1"/>
</dbReference>
<protein>
    <submittedName>
        <fullName evidence="1">Myosin-11-like</fullName>
    </submittedName>
</protein>
<evidence type="ECO:0000313" key="2">
    <source>
        <dbReference type="Proteomes" id="UP000265520"/>
    </source>
</evidence>
<accession>A0A392S2A6</accession>
<name>A0A392S2A6_9FABA</name>
<proteinExistence type="predicted"/>
<dbReference type="AlphaFoldDB" id="A0A392S2A6"/>
<sequence length="105" mass="12456">MQESNAELVLAVQDLEEMLEQKNSDMCKCNHSNKHEHDKNSQELEMKLSKCETDDEDQKALDELVKEKSDAKETHLLEKKIIDLYGEIEMYRRDKEELEMQIEQI</sequence>
<evidence type="ECO:0000313" key="1">
    <source>
        <dbReference type="EMBL" id="MCI42150.1"/>
    </source>
</evidence>
<keyword evidence="2" id="KW-1185">Reference proteome</keyword>
<organism evidence="1 2">
    <name type="scientific">Trifolium medium</name>
    <dbReference type="NCBI Taxonomy" id="97028"/>
    <lineage>
        <taxon>Eukaryota</taxon>
        <taxon>Viridiplantae</taxon>
        <taxon>Streptophyta</taxon>
        <taxon>Embryophyta</taxon>
        <taxon>Tracheophyta</taxon>
        <taxon>Spermatophyta</taxon>
        <taxon>Magnoliopsida</taxon>
        <taxon>eudicotyledons</taxon>
        <taxon>Gunneridae</taxon>
        <taxon>Pentapetalae</taxon>
        <taxon>rosids</taxon>
        <taxon>fabids</taxon>
        <taxon>Fabales</taxon>
        <taxon>Fabaceae</taxon>
        <taxon>Papilionoideae</taxon>
        <taxon>50 kb inversion clade</taxon>
        <taxon>NPAAA clade</taxon>
        <taxon>Hologalegina</taxon>
        <taxon>IRL clade</taxon>
        <taxon>Trifolieae</taxon>
        <taxon>Trifolium</taxon>
    </lineage>
</organism>
<reference evidence="1 2" key="1">
    <citation type="journal article" date="2018" name="Front. Plant Sci.">
        <title>Red Clover (Trifolium pratense) and Zigzag Clover (T. medium) - A Picture of Genomic Similarities and Differences.</title>
        <authorList>
            <person name="Dluhosova J."/>
            <person name="Istvanek J."/>
            <person name="Nedelnik J."/>
            <person name="Repkova J."/>
        </authorList>
    </citation>
    <scope>NUCLEOTIDE SEQUENCE [LARGE SCALE GENOMIC DNA]</scope>
    <source>
        <strain evidence="2">cv. 10/8</strain>
        <tissue evidence="1">Leaf</tissue>
    </source>
</reference>